<feature type="non-terminal residue" evidence="2">
    <location>
        <position position="94"/>
    </location>
</feature>
<dbReference type="AlphaFoldDB" id="A0A2S5B593"/>
<dbReference type="EMBL" id="PJQD01000064">
    <property type="protein sequence ID" value="POY71950.1"/>
    <property type="molecule type" value="Genomic_DNA"/>
</dbReference>
<proteinExistence type="predicted"/>
<feature type="region of interest" description="Disordered" evidence="1">
    <location>
        <begin position="31"/>
        <end position="94"/>
    </location>
</feature>
<comment type="caution">
    <text evidence="2">The sequence shown here is derived from an EMBL/GenBank/DDBJ whole genome shotgun (WGS) entry which is preliminary data.</text>
</comment>
<accession>A0A2S5B593</accession>
<gene>
    <name evidence="2" type="ORF">BMF94_5033</name>
</gene>
<evidence type="ECO:0000313" key="2">
    <source>
        <dbReference type="EMBL" id="POY71950.1"/>
    </source>
</evidence>
<keyword evidence="3" id="KW-1185">Reference proteome</keyword>
<organism evidence="2 3">
    <name type="scientific">Rhodotorula taiwanensis</name>
    <dbReference type="NCBI Taxonomy" id="741276"/>
    <lineage>
        <taxon>Eukaryota</taxon>
        <taxon>Fungi</taxon>
        <taxon>Dikarya</taxon>
        <taxon>Basidiomycota</taxon>
        <taxon>Pucciniomycotina</taxon>
        <taxon>Microbotryomycetes</taxon>
        <taxon>Sporidiobolales</taxon>
        <taxon>Sporidiobolaceae</taxon>
        <taxon>Rhodotorula</taxon>
    </lineage>
</organism>
<evidence type="ECO:0000256" key="1">
    <source>
        <dbReference type="SAM" id="MobiDB-lite"/>
    </source>
</evidence>
<sequence length="94" mass="10185">MLAPRLALRSRALLTARPSPLARTAWRSYVTSPLTPDPNAKPAAADLPVKPAADNRPFGPPATEDETRGELGQVKMPDMKEPESGEIEAQQVRI</sequence>
<reference evidence="2 3" key="1">
    <citation type="journal article" date="2018" name="Front. Microbiol.">
        <title>Prospects for Fungal Bioremediation of Acidic Radioactive Waste Sites: Characterization and Genome Sequence of Rhodotorula taiwanensis MD1149.</title>
        <authorList>
            <person name="Tkavc R."/>
            <person name="Matrosova V.Y."/>
            <person name="Grichenko O.E."/>
            <person name="Gostincar C."/>
            <person name="Volpe R.P."/>
            <person name="Klimenkova P."/>
            <person name="Gaidamakova E.K."/>
            <person name="Zhou C.E."/>
            <person name="Stewart B.J."/>
            <person name="Lyman M.G."/>
            <person name="Malfatti S.A."/>
            <person name="Rubinfeld B."/>
            <person name="Courtot M."/>
            <person name="Singh J."/>
            <person name="Dalgard C.L."/>
            <person name="Hamilton T."/>
            <person name="Frey K.G."/>
            <person name="Gunde-Cimerman N."/>
            <person name="Dugan L."/>
            <person name="Daly M.J."/>
        </authorList>
    </citation>
    <scope>NUCLEOTIDE SEQUENCE [LARGE SCALE GENOMIC DNA]</scope>
    <source>
        <strain evidence="2 3">MD1149</strain>
    </source>
</reference>
<evidence type="ECO:0000313" key="3">
    <source>
        <dbReference type="Proteomes" id="UP000237144"/>
    </source>
</evidence>
<protein>
    <submittedName>
        <fullName evidence="2">Uncharacterized protein</fullName>
    </submittedName>
</protein>
<name>A0A2S5B593_9BASI</name>
<dbReference type="Proteomes" id="UP000237144">
    <property type="component" value="Unassembled WGS sequence"/>
</dbReference>